<protein>
    <submittedName>
        <fullName evidence="7">Arsenate reductase</fullName>
    </submittedName>
</protein>
<dbReference type="InterPro" id="IPR023485">
    <property type="entry name" value="Ptyr_pPase"/>
</dbReference>
<dbReference type="GO" id="GO:0030612">
    <property type="term" value="F:arsenate reductase (thioredoxin) activity"/>
    <property type="evidence" value="ECO:0007669"/>
    <property type="project" value="InterPro"/>
</dbReference>
<dbReference type="GO" id="GO:0004725">
    <property type="term" value="F:protein tyrosine phosphatase activity"/>
    <property type="evidence" value="ECO:0007669"/>
    <property type="project" value="InterPro"/>
</dbReference>
<dbReference type="InterPro" id="IPR036196">
    <property type="entry name" value="Ptyr_pPase_sf"/>
</dbReference>
<keyword evidence="3" id="KW-0560">Oxidoreductase</keyword>
<dbReference type="Proteomes" id="UP000051515">
    <property type="component" value="Unassembled WGS sequence"/>
</dbReference>
<keyword evidence="2" id="KW-0059">Arsenical resistance</keyword>
<comment type="caution">
    <text evidence="7">The sequence shown here is derived from an EMBL/GenBank/DDBJ whole genome shotgun (WGS) entry which is preliminary data.</text>
</comment>
<dbReference type="PANTHER" id="PTHR43428:SF1">
    <property type="entry name" value="ARSENATE REDUCTASE"/>
    <property type="match status" value="1"/>
</dbReference>
<evidence type="ECO:0000256" key="1">
    <source>
        <dbReference type="ARBA" id="ARBA00022490"/>
    </source>
</evidence>
<evidence type="ECO:0000256" key="5">
    <source>
        <dbReference type="ARBA" id="ARBA00023284"/>
    </source>
</evidence>
<dbReference type="STRING" id="1423788.FC78_GL002282"/>
<name>A0A0R1KFI9_9LACO</name>
<dbReference type="PATRIC" id="fig|1423788.3.peg.2352"/>
<dbReference type="Gene3D" id="3.40.50.2300">
    <property type="match status" value="1"/>
</dbReference>
<keyword evidence="5" id="KW-0676">Redox-active center</keyword>
<dbReference type="CDD" id="cd16345">
    <property type="entry name" value="LMWP_ArsC"/>
    <property type="match status" value="1"/>
</dbReference>
<keyword evidence="4" id="KW-1015">Disulfide bond</keyword>
<evidence type="ECO:0000256" key="4">
    <source>
        <dbReference type="ARBA" id="ARBA00023157"/>
    </source>
</evidence>
<reference evidence="7 8" key="1">
    <citation type="journal article" date="2015" name="Genome Announc.">
        <title>Expanding the biotechnology potential of lactobacilli through comparative genomics of 213 strains and associated genera.</title>
        <authorList>
            <person name="Sun Z."/>
            <person name="Harris H.M."/>
            <person name="McCann A."/>
            <person name="Guo C."/>
            <person name="Argimon S."/>
            <person name="Zhang W."/>
            <person name="Yang X."/>
            <person name="Jeffery I.B."/>
            <person name="Cooney J.C."/>
            <person name="Kagawa T.F."/>
            <person name="Liu W."/>
            <person name="Song Y."/>
            <person name="Salvetti E."/>
            <person name="Wrobel A."/>
            <person name="Rasinkangas P."/>
            <person name="Parkhill J."/>
            <person name="Rea M.C."/>
            <person name="O'Sullivan O."/>
            <person name="Ritari J."/>
            <person name="Douillard F.P."/>
            <person name="Paul Ross R."/>
            <person name="Yang R."/>
            <person name="Briner A.E."/>
            <person name="Felis G.E."/>
            <person name="de Vos W.M."/>
            <person name="Barrangou R."/>
            <person name="Klaenhammer T.R."/>
            <person name="Caufield P.W."/>
            <person name="Cui Y."/>
            <person name="Zhang H."/>
            <person name="O'Toole P.W."/>
        </authorList>
    </citation>
    <scope>NUCLEOTIDE SEQUENCE [LARGE SCALE GENOMIC DNA]</scope>
    <source>
        <strain evidence="7 8">DSM 19674</strain>
    </source>
</reference>
<dbReference type="InterPro" id="IPR014064">
    <property type="entry name" value="Arsenate_reductase_ArsC"/>
</dbReference>
<dbReference type="GO" id="GO:0046685">
    <property type="term" value="P:response to arsenic-containing substance"/>
    <property type="evidence" value="ECO:0007669"/>
    <property type="project" value="UniProtKB-KW"/>
</dbReference>
<dbReference type="NCBIfam" id="TIGR02691">
    <property type="entry name" value="arsC_pI258_fam"/>
    <property type="match status" value="1"/>
</dbReference>
<feature type="domain" description="Phosphotyrosine protein phosphatase I" evidence="6">
    <location>
        <begin position="3"/>
        <end position="134"/>
    </location>
</feature>
<dbReference type="Pfam" id="PF01451">
    <property type="entry name" value="LMWPc"/>
    <property type="match status" value="1"/>
</dbReference>
<dbReference type="SUPFAM" id="SSF52788">
    <property type="entry name" value="Phosphotyrosine protein phosphatases I"/>
    <property type="match status" value="1"/>
</dbReference>
<gene>
    <name evidence="7" type="ORF">FC78_GL002282</name>
</gene>
<dbReference type="RefSeq" id="WP_056953147.1">
    <property type="nucleotide sequence ID" value="NZ_AZDY01000038.1"/>
</dbReference>
<dbReference type="EMBL" id="AZDY01000038">
    <property type="protein sequence ID" value="KRK82277.1"/>
    <property type="molecule type" value="Genomic_DNA"/>
</dbReference>
<dbReference type="OrthoDB" id="9784339at2"/>
<dbReference type="PANTHER" id="PTHR43428">
    <property type="entry name" value="ARSENATE REDUCTASE"/>
    <property type="match status" value="1"/>
</dbReference>
<dbReference type="SMART" id="SM00226">
    <property type="entry name" value="LMWPc"/>
    <property type="match status" value="1"/>
</dbReference>
<evidence type="ECO:0000313" key="8">
    <source>
        <dbReference type="Proteomes" id="UP000051515"/>
    </source>
</evidence>
<accession>A0A0R1KFI9</accession>
<organism evidence="7 8">
    <name type="scientific">Companilactobacillus bobalius DSM 19674</name>
    <dbReference type="NCBI Taxonomy" id="1423788"/>
    <lineage>
        <taxon>Bacteria</taxon>
        <taxon>Bacillati</taxon>
        <taxon>Bacillota</taxon>
        <taxon>Bacilli</taxon>
        <taxon>Lactobacillales</taxon>
        <taxon>Lactobacillaceae</taxon>
        <taxon>Companilactobacillus</taxon>
        <taxon>Companilactobacillus bobalius</taxon>
    </lineage>
</organism>
<keyword evidence="8" id="KW-1185">Reference proteome</keyword>
<evidence type="ECO:0000313" key="7">
    <source>
        <dbReference type="EMBL" id="KRK82277.1"/>
    </source>
</evidence>
<sequence>MNKKLYFLCSGNSCRSQIAEGYAKKYLPTWDVRSAGIRIGGLNPLAVKVMAEDGVDISQQTSKLIDNDFMNQADLVVTLCGEARDKCIIPQSTRWLHWPINDPAESTGDETEVMEDFRDARDDIKSRIIKLAKNIQKYSE</sequence>
<proteinExistence type="predicted"/>
<evidence type="ECO:0000256" key="3">
    <source>
        <dbReference type="ARBA" id="ARBA00023002"/>
    </source>
</evidence>
<evidence type="ECO:0000256" key="2">
    <source>
        <dbReference type="ARBA" id="ARBA00022849"/>
    </source>
</evidence>
<dbReference type="AlphaFoldDB" id="A0A0R1KFI9"/>
<evidence type="ECO:0000259" key="6">
    <source>
        <dbReference type="SMART" id="SM00226"/>
    </source>
</evidence>
<keyword evidence="1" id="KW-0963">Cytoplasm</keyword>